<proteinExistence type="predicted"/>
<feature type="compositionally biased region" description="Basic and acidic residues" evidence="1">
    <location>
        <begin position="199"/>
        <end position="215"/>
    </location>
</feature>
<feature type="region of interest" description="Disordered" evidence="1">
    <location>
        <begin position="192"/>
        <end position="221"/>
    </location>
</feature>
<feature type="compositionally biased region" description="Acidic residues" evidence="1">
    <location>
        <begin position="263"/>
        <end position="276"/>
    </location>
</feature>
<evidence type="ECO:0000313" key="2">
    <source>
        <dbReference type="EMBL" id="CAD9296712.1"/>
    </source>
</evidence>
<feature type="compositionally biased region" description="Gly residues" evidence="1">
    <location>
        <begin position="324"/>
        <end position="335"/>
    </location>
</feature>
<feature type="compositionally biased region" description="Low complexity" evidence="1">
    <location>
        <begin position="342"/>
        <end position="376"/>
    </location>
</feature>
<evidence type="ECO:0000256" key="1">
    <source>
        <dbReference type="SAM" id="MobiDB-lite"/>
    </source>
</evidence>
<feature type="region of interest" description="Disordered" evidence="1">
    <location>
        <begin position="242"/>
        <end position="376"/>
    </location>
</feature>
<feature type="region of interest" description="Disordered" evidence="1">
    <location>
        <begin position="47"/>
        <end position="113"/>
    </location>
</feature>
<sequence length="402" mass="41770">MSIDFEAAAAAAAADARMIQKINGVGASAQQGPAGEVLVGRFLVDRSGNARLAPSEREDDVCAGSESTEESSSSSEEEEGTDKAQPPEAKAKTPPAAPTPRAEPPLYPVTPLPPLPPSPSYSYVGTLSFSRYSRYGILRGPSRGTGTRDIMVGGVVVGDEVQGAHQRKVLGIIVDVIGPVLEPHYVVQMERANNAIEGEGERDGDGEGEGERDSDGDGDGAVIVSTVSCAAYLIVETVQSEEVQAGPRDEPGGAAAAKRTREDEESDSDSGCESEDGYAVVSSGSRGDKQARGTRGGGAARGRGRDSTAREGGGGGRGRHGRGRGVATGRPGGSGWQVNNSQQQQQQQYQQYQQQQQAAPSWTPAFQAATAPPTSQPGVLTVAQVEAAWRAYFAAKDSGVMQ</sequence>
<gene>
    <name evidence="2" type="ORF">SSP0437_LOCUS6062</name>
</gene>
<dbReference type="AlphaFoldDB" id="A0A7S1VDV2"/>
<reference evidence="2" key="1">
    <citation type="submission" date="2021-01" db="EMBL/GenBank/DDBJ databases">
        <authorList>
            <person name="Corre E."/>
            <person name="Pelletier E."/>
            <person name="Niang G."/>
            <person name="Scheremetjew M."/>
            <person name="Finn R."/>
            <person name="Kale V."/>
            <person name="Holt S."/>
            <person name="Cochrane G."/>
            <person name="Meng A."/>
            <person name="Brown T."/>
            <person name="Cohen L."/>
        </authorList>
    </citation>
    <scope>NUCLEOTIDE SEQUENCE</scope>
    <source>
        <strain evidence="2">ATCC 50979</strain>
    </source>
</reference>
<dbReference type="EMBL" id="HBGL01007832">
    <property type="protein sequence ID" value="CAD9296712.1"/>
    <property type="molecule type" value="Transcribed_RNA"/>
</dbReference>
<feature type="compositionally biased region" description="Pro residues" evidence="1">
    <location>
        <begin position="95"/>
        <end position="113"/>
    </location>
</feature>
<dbReference type="Gene3D" id="2.40.10.230">
    <property type="entry name" value="Probable tRNA pseudouridine synthase domain"/>
    <property type="match status" value="1"/>
</dbReference>
<accession>A0A7S1VDV2</accession>
<dbReference type="InterPro" id="IPR038664">
    <property type="entry name" value="Gar1/Naf1_Cbf5-bd_sf"/>
</dbReference>
<name>A0A7S1VDV2_9EUKA</name>
<protein>
    <submittedName>
        <fullName evidence="2">Uncharacterized protein</fullName>
    </submittedName>
</protein>
<organism evidence="2">
    <name type="scientific">Sexangularia sp. CB-2014</name>
    <dbReference type="NCBI Taxonomy" id="1486929"/>
    <lineage>
        <taxon>Eukaryota</taxon>
        <taxon>Amoebozoa</taxon>
        <taxon>Tubulinea</taxon>
        <taxon>Elardia</taxon>
        <taxon>Arcellinida</taxon>
        <taxon>Arcellinida incertae sedis</taxon>
        <taxon>Sexangularia</taxon>
    </lineage>
</organism>